<comment type="subcellular location">
    <subcellularLocation>
        <location evidence="9">Cytoplasm</location>
    </subcellularLocation>
</comment>
<dbReference type="Pfam" id="PF08351">
    <property type="entry name" value="TmcA_N"/>
    <property type="match status" value="1"/>
</dbReference>
<dbReference type="GO" id="GO:0051392">
    <property type="term" value="F:tRNA cytidine N4-acetyltransferase activity"/>
    <property type="evidence" value="ECO:0007669"/>
    <property type="project" value="UniProtKB-UniRule"/>
</dbReference>
<dbReference type="PANTHER" id="PTHR10925:SF5">
    <property type="entry name" value="RNA CYTIDINE ACETYLTRANSFERASE"/>
    <property type="match status" value="1"/>
</dbReference>
<evidence type="ECO:0000256" key="4">
    <source>
        <dbReference type="ARBA" id="ARBA00022694"/>
    </source>
</evidence>
<dbReference type="SUPFAM" id="SSF52540">
    <property type="entry name" value="P-loop containing nucleoside triphosphate hydrolases"/>
    <property type="match status" value="1"/>
</dbReference>
<feature type="binding site" evidence="9">
    <location>
        <position position="338"/>
    </location>
    <ligand>
        <name>ATP</name>
        <dbReference type="ChEBI" id="CHEBI:30616"/>
    </ligand>
</feature>
<dbReference type="HAMAP" id="MF_01886">
    <property type="entry name" value="tRNA_acetyltr_TmcA"/>
    <property type="match status" value="1"/>
</dbReference>
<reference evidence="11 12" key="1">
    <citation type="submission" date="2013-07" db="EMBL/GenBank/DDBJ databases">
        <title>Comparative Genomic and Metabolomic Analysis of Twelve Strains of Pseudoalteromonas luteoviolacea.</title>
        <authorList>
            <person name="Vynne N.G."/>
            <person name="Mansson M."/>
            <person name="Gram L."/>
        </authorList>
    </citation>
    <scope>NUCLEOTIDE SEQUENCE [LARGE SCALE GENOMIC DNA]</scope>
    <source>
        <strain evidence="11 12">S4060-1</strain>
    </source>
</reference>
<dbReference type="EC" id="2.3.1.193" evidence="9"/>
<dbReference type="EMBL" id="AUXX01000030">
    <property type="protein sequence ID" value="KZN64161.1"/>
    <property type="molecule type" value="Genomic_DNA"/>
</dbReference>
<evidence type="ECO:0000313" key="12">
    <source>
        <dbReference type="Proteomes" id="UP000076661"/>
    </source>
</evidence>
<name>A0A161YPY8_9GAMM</name>
<dbReference type="SUPFAM" id="SSF55729">
    <property type="entry name" value="Acyl-CoA N-acyltransferases (Nat)"/>
    <property type="match status" value="1"/>
</dbReference>
<dbReference type="InterPro" id="IPR024914">
    <property type="entry name" value="tRNA_acetyltr_TmcA"/>
</dbReference>
<evidence type="ECO:0000313" key="11">
    <source>
        <dbReference type="EMBL" id="KZN64161.1"/>
    </source>
</evidence>
<dbReference type="GO" id="GO:0002101">
    <property type="term" value="P:tRNA wobble cytosine modification"/>
    <property type="evidence" value="ECO:0007669"/>
    <property type="project" value="UniProtKB-UniRule"/>
</dbReference>
<dbReference type="InterPro" id="IPR013562">
    <property type="entry name" value="TmcA/NAT10_N"/>
</dbReference>
<dbReference type="InterPro" id="IPR027417">
    <property type="entry name" value="P-loop_NTPase"/>
</dbReference>
<feature type="binding site" evidence="9">
    <location>
        <begin position="482"/>
        <end position="484"/>
    </location>
    <ligand>
        <name>acetyl-CoA</name>
        <dbReference type="ChEBI" id="CHEBI:57288"/>
    </ligand>
</feature>
<dbReference type="PROSITE" id="PS51186">
    <property type="entry name" value="GNAT"/>
    <property type="match status" value="1"/>
</dbReference>
<evidence type="ECO:0000256" key="3">
    <source>
        <dbReference type="ARBA" id="ARBA00022679"/>
    </source>
</evidence>
<feature type="domain" description="N-acetyltransferase" evidence="10">
    <location>
        <begin position="370"/>
        <end position="556"/>
    </location>
</feature>
<dbReference type="Gene3D" id="3.40.50.11040">
    <property type="match status" value="1"/>
</dbReference>
<evidence type="ECO:0000256" key="2">
    <source>
        <dbReference type="ARBA" id="ARBA00022555"/>
    </source>
</evidence>
<keyword evidence="2 9" id="KW-0820">tRNA-binding</keyword>
<dbReference type="Pfam" id="PF13718">
    <property type="entry name" value="GNAT_acetyltr_2"/>
    <property type="match status" value="2"/>
</dbReference>
<dbReference type="GO" id="GO:0005524">
    <property type="term" value="F:ATP binding"/>
    <property type="evidence" value="ECO:0007669"/>
    <property type="project" value="UniProtKB-UniRule"/>
</dbReference>
<keyword evidence="7 9" id="KW-0694">RNA-binding</keyword>
<dbReference type="GO" id="GO:0051391">
    <property type="term" value="P:tRNA acetylation"/>
    <property type="evidence" value="ECO:0007669"/>
    <property type="project" value="UniProtKB-UniRule"/>
</dbReference>
<comment type="caution">
    <text evidence="9">Lacks conserved residue(s) required for the propagation of feature annotation.</text>
</comment>
<dbReference type="GO" id="GO:0000049">
    <property type="term" value="F:tRNA binding"/>
    <property type="evidence" value="ECO:0007669"/>
    <property type="project" value="UniProtKB-UniRule"/>
</dbReference>
<keyword evidence="3 9" id="KW-0808">Transferase</keyword>
<comment type="caution">
    <text evidence="11">The sequence shown here is derived from an EMBL/GenBank/DDBJ whole genome shotgun (WGS) entry which is preliminary data.</text>
</comment>
<evidence type="ECO:0000256" key="9">
    <source>
        <dbReference type="HAMAP-Rule" id="MF_01886"/>
    </source>
</evidence>
<dbReference type="Proteomes" id="UP000076661">
    <property type="component" value="Unassembled WGS sequence"/>
</dbReference>
<dbReference type="Pfam" id="PF05127">
    <property type="entry name" value="NAT10_TcmA_helicase"/>
    <property type="match status" value="1"/>
</dbReference>
<dbReference type="InterPro" id="IPR016181">
    <property type="entry name" value="Acyl_CoA_acyltransferase"/>
</dbReference>
<sequence length="693" mass="77565">MQDSKLSNLSALLDELKQARHRQILLLCGSRQWGIAQYKAIISGNHALALSNDDQFERAIWPQHLHQILGQEFQFVCYDGYSGIVPNKITAAAGTVQAGGLLILLVPELDILKEWCDPALEKWLSEGETPSSSPFLVRFAKFIKQHSIWFISEQSNNHLPKHYTAPANSLNLAPQSNSLASIIQWLSKKTAAPVLLSADRGRGKSTVLGLIAAHYKKQNIVICAQQRRAVQNSFKHLAIELGIQEPSVQQNSLHNLTYMPPDVLLASRPDIDILLIDEAAAIPVPMLKQLLTCCPKVIFASTLVGYEGNGRGYTLRFQSHLQKHYPHYLSLQLEEPIRYASNDPLERQLRVLFALDSNYDAPSTIQPASIQYRSISRADLLNDETLLRQVFALLVLAHYQTSVNDLRQLLDSPSNRLFIATQAELLIGVCLVNIEGNLDATLAAQITLGTRRPAGHMMAQQLAQLQGDTDFITRKGARIVRIAVAPTAQQQGVGQALIGFTMQQLREQVSYFGSSFGAQAKLLRFWQKLGFEAVKLGFKQDKSSGEFAVLVVHQDTPLNISAIRTQFKSQLFFDLPTLYQDLPWQLVYELCHSLPSGELKTTTQSQLTYLASKPATQQQIAPFLYDAIMTQPNILSALTNISQMRLILLLLQRHQPKELVSELKIESKKQLQLVFQQLLSEVYAEITTKKRPN</sequence>
<evidence type="ECO:0000256" key="1">
    <source>
        <dbReference type="ARBA" id="ARBA00022490"/>
    </source>
</evidence>
<evidence type="ECO:0000256" key="8">
    <source>
        <dbReference type="ARBA" id="ARBA00023315"/>
    </source>
</evidence>
<dbReference type="Gene3D" id="3.40.630.30">
    <property type="match status" value="1"/>
</dbReference>
<evidence type="ECO:0000259" key="10">
    <source>
        <dbReference type="PROSITE" id="PS51186"/>
    </source>
</evidence>
<dbReference type="Gene3D" id="3.40.50.300">
    <property type="entry name" value="P-loop containing nucleotide triphosphate hydrolases"/>
    <property type="match status" value="1"/>
</dbReference>
<proteinExistence type="inferred from homology"/>
<dbReference type="GO" id="GO:1904812">
    <property type="term" value="P:rRNA acetylation involved in maturation of SSU-rRNA"/>
    <property type="evidence" value="ECO:0007669"/>
    <property type="project" value="TreeGrafter"/>
</dbReference>
<evidence type="ECO:0000256" key="6">
    <source>
        <dbReference type="ARBA" id="ARBA00022840"/>
    </source>
</evidence>
<comment type="similarity">
    <text evidence="9">Belongs to the TmcA family.</text>
</comment>
<keyword evidence="1 9" id="KW-0963">Cytoplasm</keyword>
<organism evidence="11 12">
    <name type="scientific">Pseudoalteromonas luteoviolacea S4060-1</name>
    <dbReference type="NCBI Taxonomy" id="1365257"/>
    <lineage>
        <taxon>Bacteria</taxon>
        <taxon>Pseudomonadati</taxon>
        <taxon>Pseudomonadota</taxon>
        <taxon>Gammaproteobacteria</taxon>
        <taxon>Alteromonadales</taxon>
        <taxon>Pseudoalteromonadaceae</taxon>
        <taxon>Pseudoalteromonas</taxon>
    </lineage>
</organism>
<evidence type="ECO:0000256" key="7">
    <source>
        <dbReference type="ARBA" id="ARBA00022884"/>
    </source>
</evidence>
<dbReference type="PANTHER" id="PTHR10925">
    <property type="entry name" value="N-ACETYLTRANSFERASE 10"/>
    <property type="match status" value="1"/>
</dbReference>
<protein>
    <recommendedName>
        <fullName evidence="9">tRNA(Met) cytidine acetyltransferase TmcA</fullName>
        <ecNumber evidence="9">2.3.1.193</ecNumber>
    </recommendedName>
</protein>
<gene>
    <name evidence="9" type="primary">tmcA</name>
    <name evidence="11" type="ORF">N478_23080</name>
</gene>
<dbReference type="AlphaFoldDB" id="A0A161YPY8"/>
<accession>A0A161YPY8</accession>
<dbReference type="GO" id="GO:1990883">
    <property type="term" value="F:18S rRNA cytidine N-acetyltransferase activity"/>
    <property type="evidence" value="ECO:0007669"/>
    <property type="project" value="TreeGrafter"/>
</dbReference>
<dbReference type="InterPro" id="IPR032672">
    <property type="entry name" value="TmcA/NAT10/Kre33"/>
</dbReference>
<keyword evidence="5 9" id="KW-0547">Nucleotide-binding</keyword>
<evidence type="ECO:0000256" key="5">
    <source>
        <dbReference type="ARBA" id="ARBA00022741"/>
    </source>
</evidence>
<dbReference type="PATRIC" id="fig|1365257.3.peg.3431"/>
<keyword evidence="6 9" id="KW-0067">ATP-binding</keyword>
<dbReference type="InterPro" id="IPR000182">
    <property type="entry name" value="GNAT_dom"/>
</dbReference>
<dbReference type="GO" id="GO:0005737">
    <property type="term" value="C:cytoplasm"/>
    <property type="evidence" value="ECO:0007669"/>
    <property type="project" value="UniProtKB-SubCell"/>
</dbReference>
<dbReference type="InterPro" id="IPR007807">
    <property type="entry name" value="TcmA/NAT10_helicase"/>
</dbReference>
<dbReference type="CDD" id="cd04301">
    <property type="entry name" value="NAT_SF"/>
    <property type="match status" value="1"/>
</dbReference>
<keyword evidence="4 9" id="KW-0819">tRNA processing</keyword>
<comment type="catalytic activity">
    <reaction evidence="9">
        <text>cytidine(34) in elongator tRNA(Met) + acetyl-CoA + ATP + H2O = N(4)-acetylcytidine(34) in elongator tRNA(Met) + ADP + phosphate + CoA + H(+)</text>
        <dbReference type="Rhea" id="RHEA:43788"/>
        <dbReference type="Rhea" id="RHEA-COMP:10693"/>
        <dbReference type="Rhea" id="RHEA-COMP:10694"/>
        <dbReference type="ChEBI" id="CHEBI:15377"/>
        <dbReference type="ChEBI" id="CHEBI:15378"/>
        <dbReference type="ChEBI" id="CHEBI:30616"/>
        <dbReference type="ChEBI" id="CHEBI:43474"/>
        <dbReference type="ChEBI" id="CHEBI:57287"/>
        <dbReference type="ChEBI" id="CHEBI:57288"/>
        <dbReference type="ChEBI" id="CHEBI:74900"/>
        <dbReference type="ChEBI" id="CHEBI:82748"/>
        <dbReference type="ChEBI" id="CHEBI:456216"/>
        <dbReference type="EC" id="2.3.1.193"/>
    </reaction>
</comment>
<keyword evidence="8 9" id="KW-0012">Acyltransferase</keyword>
<comment type="function">
    <text evidence="9">Catalyzes the formation of N(4)-acetylcytidine (ac(4)C) at the wobble position of tRNA(Met), by using acetyl-CoA as an acetyl donor and ATP (or GTP).</text>
</comment>